<evidence type="ECO:0000313" key="2">
    <source>
        <dbReference type="EMBL" id="BCS86829.1"/>
    </source>
</evidence>
<keyword evidence="1" id="KW-0472">Membrane</keyword>
<dbReference type="EMBL" id="AP024485">
    <property type="protein sequence ID" value="BCS86829.1"/>
    <property type="molecule type" value="Genomic_DNA"/>
</dbReference>
<keyword evidence="3" id="KW-1185">Reference proteome</keyword>
<reference evidence="2" key="1">
    <citation type="journal article" date="2022" name="Arch. Microbiol.">
        <title>Pseudodesulfovibrio sediminis sp. nov., a mesophilic and neutrophilic sulfate-reducing bacterium isolated from sediment of a brackish lake.</title>
        <authorList>
            <person name="Takahashi A."/>
            <person name="Kojima H."/>
            <person name="Watanabe M."/>
            <person name="Fukui M."/>
        </authorList>
    </citation>
    <scope>NUCLEOTIDE SEQUENCE</scope>
    <source>
        <strain evidence="2">SF6</strain>
    </source>
</reference>
<gene>
    <name evidence="2" type="ORF">PSDVSF_00710</name>
</gene>
<protein>
    <recommendedName>
        <fullName evidence="4">PilZ domain-containing protein</fullName>
    </recommendedName>
</protein>
<accession>A0ABN6ELK0</accession>
<organism evidence="2 3">
    <name type="scientific">Pseudodesulfovibrio sediminis</name>
    <dbReference type="NCBI Taxonomy" id="2810563"/>
    <lineage>
        <taxon>Bacteria</taxon>
        <taxon>Pseudomonadati</taxon>
        <taxon>Thermodesulfobacteriota</taxon>
        <taxon>Desulfovibrionia</taxon>
        <taxon>Desulfovibrionales</taxon>
        <taxon>Desulfovibrionaceae</taxon>
    </lineage>
</organism>
<dbReference type="RefSeq" id="WP_229592457.1">
    <property type="nucleotide sequence ID" value="NZ_AP024485.1"/>
</dbReference>
<keyword evidence="1" id="KW-1133">Transmembrane helix</keyword>
<keyword evidence="1" id="KW-0812">Transmembrane</keyword>
<feature type="transmembrane region" description="Helical" evidence="1">
    <location>
        <begin position="29"/>
        <end position="49"/>
    </location>
</feature>
<name>A0ABN6ELK0_9BACT</name>
<dbReference type="Proteomes" id="UP001053296">
    <property type="component" value="Chromosome"/>
</dbReference>
<evidence type="ECO:0008006" key="4">
    <source>
        <dbReference type="Google" id="ProtNLM"/>
    </source>
</evidence>
<sequence>MIEYLVQSDYLREVQRTFGGAGKLDMLGVFSQIFMVAVPVIVIMALWHYRNILAFALMRLVSYPFNAKTTKVIGNYLVSQGVMIEVCLYSSDGIGRTLCNVRVVGVEGGRMQLKLVNVNPAAVKLKNRRVVCFMKPFAYTGKRLNAFVTYISHMERKGIVLKELSLLTPIRYKYILRRRHTRQQVAREGAVRVKAWSGRKVNTFWMIRPDLQTVNNPARYGRNTRLAVENISAGGVRMFIINPKGELPPLQKGNQLVLRISIWNPAVRKYVFFTALGTIRSRFTAQGGAIGLGIQFASEGEQVGRRFVWNTVQGEIKPLAKFLAQLDQ</sequence>
<proteinExistence type="predicted"/>
<evidence type="ECO:0000256" key="1">
    <source>
        <dbReference type="SAM" id="Phobius"/>
    </source>
</evidence>
<evidence type="ECO:0000313" key="3">
    <source>
        <dbReference type="Proteomes" id="UP001053296"/>
    </source>
</evidence>